<name>A0A0F9ARN0_9ZZZZ</name>
<reference evidence="1" key="1">
    <citation type="journal article" date="2015" name="Nature">
        <title>Complex archaea that bridge the gap between prokaryotes and eukaryotes.</title>
        <authorList>
            <person name="Spang A."/>
            <person name="Saw J.H."/>
            <person name="Jorgensen S.L."/>
            <person name="Zaremba-Niedzwiedzka K."/>
            <person name="Martijn J."/>
            <person name="Lind A.E."/>
            <person name="van Eijk R."/>
            <person name="Schleper C."/>
            <person name="Guy L."/>
            <person name="Ettema T.J."/>
        </authorList>
    </citation>
    <scope>NUCLEOTIDE SEQUENCE</scope>
</reference>
<dbReference type="AlphaFoldDB" id="A0A0F9ARN0"/>
<gene>
    <name evidence="1" type="ORF">LCGC14_2816670</name>
</gene>
<protein>
    <submittedName>
        <fullName evidence="1">Uncharacterized protein</fullName>
    </submittedName>
</protein>
<comment type="caution">
    <text evidence="1">The sequence shown here is derived from an EMBL/GenBank/DDBJ whole genome shotgun (WGS) entry which is preliminary data.</text>
</comment>
<organism evidence="1">
    <name type="scientific">marine sediment metagenome</name>
    <dbReference type="NCBI Taxonomy" id="412755"/>
    <lineage>
        <taxon>unclassified sequences</taxon>
        <taxon>metagenomes</taxon>
        <taxon>ecological metagenomes</taxon>
    </lineage>
</organism>
<feature type="non-terminal residue" evidence="1">
    <location>
        <position position="21"/>
    </location>
</feature>
<accession>A0A0F9ARN0</accession>
<sequence>MKVLDDLGYDVKKSSNFANDL</sequence>
<evidence type="ECO:0000313" key="1">
    <source>
        <dbReference type="EMBL" id="KKK81119.1"/>
    </source>
</evidence>
<dbReference type="EMBL" id="LAZR01053267">
    <property type="protein sequence ID" value="KKK81119.1"/>
    <property type="molecule type" value="Genomic_DNA"/>
</dbReference>
<proteinExistence type="predicted"/>